<gene>
    <name evidence="2" type="ORF">ACFPTO_23700</name>
</gene>
<dbReference type="Proteomes" id="UP001596103">
    <property type="component" value="Unassembled WGS sequence"/>
</dbReference>
<accession>A0ABW0JFG3</accession>
<dbReference type="RefSeq" id="WP_377715259.1">
    <property type="nucleotide sequence ID" value="NZ_JBHSMP010000038.1"/>
</dbReference>
<protein>
    <submittedName>
        <fullName evidence="2">Integrase</fullName>
    </submittedName>
</protein>
<proteinExistence type="predicted"/>
<dbReference type="InterPro" id="IPR036397">
    <property type="entry name" value="RNaseH_sf"/>
</dbReference>
<dbReference type="SUPFAM" id="SSF53098">
    <property type="entry name" value="Ribonuclease H-like"/>
    <property type="match status" value="1"/>
</dbReference>
<sequence>MATSVPPDVREMLRDLARRLDAARHGEQTPLVREAAEFLGWSVQTVYRQLKRVAGRKTTRKARADKGSTSVSEQALTMLGSVQREAVRDNGKQTLFTTTARGMLEQNGVGLKVSNGQLNRLMRDRKLNAGSQRHANPVQSLRAPHPNYLHEVDPSLCLVYYLKGSQYIMRDREFYKNKLENYAKVKFKVWRYVLYDRASGVIIVWYCEAAGENQHNLFNFLMFAWGQQPGRVFHGLCQFLLWDKGSANTSAAIGNLCRALGVRTLEHKAGQARVKGGVEVGNNIVETQFESRLRFEPVDSIEQLNAAAVAWSTPWNAGLIPGQDTRLHRPGLDEPVARFDLWQLIRPEQLVLLPPVDVCRAFMTAREETRKVRADLMISYRHPQAKRSADYSLRGLDGVCCGDEVSVSALIFGDRAIQVTVRVYNGEDRVYQVEPVQSYDAFGQSLNAAIVGEEYRAMPHTAIERAAADMDAQAYPGMSSKEAEAARARRVTPFEGRLDAHSYLADVELPAYLPRRGTAHELSAPKIEVAALSLIEAAIRIKAAVEAAGGEWSSERFRWLQQRYPDGVSQEKLDAIVAELTGPRADLQQPLQVVRAAAGGR</sequence>
<feature type="domain" description="Integrase catalytic" evidence="1">
    <location>
        <begin position="150"/>
        <end position="343"/>
    </location>
</feature>
<dbReference type="InterPro" id="IPR012337">
    <property type="entry name" value="RNaseH-like_sf"/>
</dbReference>
<evidence type="ECO:0000313" key="3">
    <source>
        <dbReference type="Proteomes" id="UP001596103"/>
    </source>
</evidence>
<name>A0ABW0JFG3_9BURK</name>
<dbReference type="InterPro" id="IPR001584">
    <property type="entry name" value="Integrase_cat-core"/>
</dbReference>
<dbReference type="Gene3D" id="3.30.420.10">
    <property type="entry name" value="Ribonuclease H-like superfamily/Ribonuclease H"/>
    <property type="match status" value="1"/>
</dbReference>
<dbReference type="EMBL" id="JBHSMP010000038">
    <property type="protein sequence ID" value="MFC5431773.1"/>
    <property type="molecule type" value="Genomic_DNA"/>
</dbReference>
<dbReference type="PANTHER" id="PTHR35004:SF7">
    <property type="entry name" value="INTEGRASE PROTEIN"/>
    <property type="match status" value="1"/>
</dbReference>
<dbReference type="PANTHER" id="PTHR35004">
    <property type="entry name" value="TRANSPOSASE RV3428C-RELATED"/>
    <property type="match status" value="1"/>
</dbReference>
<evidence type="ECO:0000259" key="1">
    <source>
        <dbReference type="PROSITE" id="PS50994"/>
    </source>
</evidence>
<dbReference type="PROSITE" id="PS50994">
    <property type="entry name" value="INTEGRASE"/>
    <property type="match status" value="1"/>
</dbReference>
<reference evidence="3" key="1">
    <citation type="journal article" date="2019" name="Int. J. Syst. Evol. Microbiol.">
        <title>The Global Catalogue of Microorganisms (GCM) 10K type strain sequencing project: providing services to taxonomists for standard genome sequencing and annotation.</title>
        <authorList>
            <consortium name="The Broad Institute Genomics Platform"/>
            <consortium name="The Broad Institute Genome Sequencing Center for Infectious Disease"/>
            <person name="Wu L."/>
            <person name="Ma J."/>
        </authorList>
    </citation>
    <scope>NUCLEOTIDE SEQUENCE [LARGE SCALE GENOMIC DNA]</scope>
    <source>
        <strain evidence="3">CCUG 56042</strain>
    </source>
</reference>
<evidence type="ECO:0000313" key="2">
    <source>
        <dbReference type="EMBL" id="MFC5431773.1"/>
    </source>
</evidence>
<organism evidence="2 3">
    <name type="scientific">Paraburkholderia denitrificans</name>
    <dbReference type="NCBI Taxonomy" id="694025"/>
    <lineage>
        <taxon>Bacteria</taxon>
        <taxon>Pseudomonadati</taxon>
        <taxon>Pseudomonadota</taxon>
        <taxon>Betaproteobacteria</taxon>
        <taxon>Burkholderiales</taxon>
        <taxon>Burkholderiaceae</taxon>
        <taxon>Paraburkholderia</taxon>
    </lineage>
</organism>
<keyword evidence="3" id="KW-1185">Reference proteome</keyword>
<comment type="caution">
    <text evidence="2">The sequence shown here is derived from an EMBL/GenBank/DDBJ whole genome shotgun (WGS) entry which is preliminary data.</text>
</comment>